<dbReference type="EMBL" id="LGRX02007259">
    <property type="protein sequence ID" value="KAK3275377.1"/>
    <property type="molecule type" value="Genomic_DNA"/>
</dbReference>
<dbReference type="Proteomes" id="UP001190700">
    <property type="component" value="Unassembled WGS sequence"/>
</dbReference>
<reference evidence="2 3" key="1">
    <citation type="journal article" date="2015" name="Genome Biol. Evol.">
        <title>Comparative Genomics of a Bacterivorous Green Alga Reveals Evolutionary Causalities and Consequences of Phago-Mixotrophic Mode of Nutrition.</title>
        <authorList>
            <person name="Burns J.A."/>
            <person name="Paasch A."/>
            <person name="Narechania A."/>
            <person name="Kim E."/>
        </authorList>
    </citation>
    <scope>NUCLEOTIDE SEQUENCE [LARGE SCALE GENOMIC DNA]</scope>
    <source>
        <strain evidence="2 3">PLY_AMNH</strain>
    </source>
</reference>
<organism evidence="2 3">
    <name type="scientific">Cymbomonas tetramitiformis</name>
    <dbReference type="NCBI Taxonomy" id="36881"/>
    <lineage>
        <taxon>Eukaryota</taxon>
        <taxon>Viridiplantae</taxon>
        <taxon>Chlorophyta</taxon>
        <taxon>Pyramimonadophyceae</taxon>
        <taxon>Pyramimonadales</taxon>
        <taxon>Pyramimonadaceae</taxon>
        <taxon>Cymbomonas</taxon>
    </lineage>
</organism>
<evidence type="ECO:0000313" key="3">
    <source>
        <dbReference type="Proteomes" id="UP001190700"/>
    </source>
</evidence>
<feature type="region of interest" description="Disordered" evidence="1">
    <location>
        <begin position="80"/>
        <end position="103"/>
    </location>
</feature>
<evidence type="ECO:0000256" key="1">
    <source>
        <dbReference type="SAM" id="MobiDB-lite"/>
    </source>
</evidence>
<proteinExistence type="predicted"/>
<comment type="caution">
    <text evidence="2">The sequence shown here is derived from an EMBL/GenBank/DDBJ whole genome shotgun (WGS) entry which is preliminary data.</text>
</comment>
<sequence length="103" mass="12256">STLSLKEQEAQERKQRERREAKLRQESLEKERNKLDKERAKLRDSRMEAEERDIMKKKKVSTKLQVMCKTAVPGAPQWNRWRRQASRGARQAGAPHEMELLKE</sequence>
<gene>
    <name evidence="2" type="ORF">CYMTET_16485</name>
</gene>
<evidence type="ECO:0000313" key="2">
    <source>
        <dbReference type="EMBL" id="KAK3275377.1"/>
    </source>
</evidence>
<protein>
    <submittedName>
        <fullName evidence="2">Uncharacterized protein</fullName>
    </submittedName>
</protein>
<feature type="region of interest" description="Disordered" evidence="1">
    <location>
        <begin position="1"/>
        <end position="53"/>
    </location>
</feature>
<accession>A0AAE0GC28</accession>
<dbReference type="AlphaFoldDB" id="A0AAE0GC28"/>
<keyword evidence="3" id="KW-1185">Reference proteome</keyword>
<name>A0AAE0GC28_9CHLO</name>
<feature type="non-terminal residue" evidence="2">
    <location>
        <position position="1"/>
    </location>
</feature>